<dbReference type="Pfam" id="PF02826">
    <property type="entry name" value="2-Hacid_dh_C"/>
    <property type="match status" value="1"/>
</dbReference>
<evidence type="ECO:0000256" key="1">
    <source>
        <dbReference type="ARBA" id="ARBA00023002"/>
    </source>
</evidence>
<dbReference type="PANTHER" id="PTHR10996">
    <property type="entry name" value="2-HYDROXYACID DEHYDROGENASE-RELATED"/>
    <property type="match status" value="1"/>
</dbReference>
<dbReference type="CDD" id="cd12167">
    <property type="entry name" value="2-Hacid_dh_8"/>
    <property type="match status" value="1"/>
</dbReference>
<organism evidence="4 5">
    <name type="scientific">Streptomyces genisteinicus</name>
    <dbReference type="NCBI Taxonomy" id="2768068"/>
    <lineage>
        <taxon>Bacteria</taxon>
        <taxon>Bacillati</taxon>
        <taxon>Actinomycetota</taxon>
        <taxon>Actinomycetes</taxon>
        <taxon>Kitasatosporales</taxon>
        <taxon>Streptomycetaceae</taxon>
        <taxon>Streptomyces</taxon>
    </lineage>
</organism>
<dbReference type="KEGG" id="sgj:IAG43_03720"/>
<dbReference type="GO" id="GO:0016618">
    <property type="term" value="F:hydroxypyruvate reductase [NAD(P)H] activity"/>
    <property type="evidence" value="ECO:0007669"/>
    <property type="project" value="TreeGrafter"/>
</dbReference>
<dbReference type="AlphaFoldDB" id="A0A7H0HNK6"/>
<keyword evidence="2" id="KW-0520">NAD</keyword>
<dbReference type="Gene3D" id="3.40.50.720">
    <property type="entry name" value="NAD(P)-binding Rossmann-like Domain"/>
    <property type="match status" value="2"/>
</dbReference>
<dbReference type="InterPro" id="IPR036291">
    <property type="entry name" value="NAD(P)-bd_dom_sf"/>
</dbReference>
<dbReference type="PANTHER" id="PTHR10996:SF178">
    <property type="entry name" value="2-HYDROXYACID DEHYDROGENASE YGL185C-RELATED"/>
    <property type="match status" value="1"/>
</dbReference>
<dbReference type="EMBL" id="CP060825">
    <property type="protein sequence ID" value="QNP62122.1"/>
    <property type="molecule type" value="Genomic_DNA"/>
</dbReference>
<evidence type="ECO:0000256" key="2">
    <source>
        <dbReference type="ARBA" id="ARBA00023027"/>
    </source>
</evidence>
<feature type="domain" description="D-isomer specific 2-hydroxyacid dehydrogenase NAD-binding" evidence="3">
    <location>
        <begin position="129"/>
        <end position="299"/>
    </location>
</feature>
<evidence type="ECO:0000259" key="3">
    <source>
        <dbReference type="Pfam" id="PF02826"/>
    </source>
</evidence>
<proteinExistence type="predicted"/>
<protein>
    <submittedName>
        <fullName evidence="4">Hydroxyacid dehydrogenase</fullName>
    </submittedName>
</protein>
<dbReference type="RefSeq" id="WP_187739323.1">
    <property type="nucleotide sequence ID" value="NZ_CP060825.1"/>
</dbReference>
<dbReference type="SUPFAM" id="SSF52283">
    <property type="entry name" value="Formate/glycerate dehydrogenase catalytic domain-like"/>
    <property type="match status" value="1"/>
</dbReference>
<keyword evidence="5" id="KW-1185">Reference proteome</keyword>
<evidence type="ECO:0000313" key="5">
    <source>
        <dbReference type="Proteomes" id="UP000516230"/>
    </source>
</evidence>
<reference evidence="4 5" key="1">
    <citation type="submission" date="2020-08" db="EMBL/GenBank/DDBJ databases">
        <title>A novel species.</title>
        <authorList>
            <person name="Gao J."/>
        </authorList>
    </citation>
    <scope>NUCLEOTIDE SEQUENCE [LARGE SCALE GENOMIC DNA]</scope>
    <source>
        <strain evidence="4 5">CRPJ-33</strain>
    </source>
</reference>
<dbReference type="Proteomes" id="UP000516230">
    <property type="component" value="Chromosome"/>
</dbReference>
<dbReference type="GO" id="GO:0005829">
    <property type="term" value="C:cytosol"/>
    <property type="evidence" value="ECO:0007669"/>
    <property type="project" value="TreeGrafter"/>
</dbReference>
<dbReference type="GO" id="GO:0030267">
    <property type="term" value="F:glyoxylate reductase (NADPH) activity"/>
    <property type="evidence" value="ECO:0007669"/>
    <property type="project" value="TreeGrafter"/>
</dbReference>
<dbReference type="SUPFAM" id="SSF51735">
    <property type="entry name" value="NAD(P)-binding Rossmann-fold domains"/>
    <property type="match status" value="1"/>
</dbReference>
<accession>A0A7H0HNK6</accession>
<dbReference type="InterPro" id="IPR050223">
    <property type="entry name" value="D-isomer_2-hydroxyacid_DH"/>
</dbReference>
<name>A0A7H0HNK6_9ACTN</name>
<gene>
    <name evidence="4" type="ORF">IAG43_03720</name>
</gene>
<keyword evidence="1" id="KW-0560">Oxidoreductase</keyword>
<evidence type="ECO:0000313" key="4">
    <source>
        <dbReference type="EMBL" id="QNP62122.1"/>
    </source>
</evidence>
<dbReference type="GO" id="GO:0051287">
    <property type="term" value="F:NAD binding"/>
    <property type="evidence" value="ECO:0007669"/>
    <property type="project" value="InterPro"/>
</dbReference>
<sequence length="339" mass="35682">MPHDHRPARPRLAVVLPPGAREQLFGPKEWESLTRTGEVVADCPDAGALLGHPGAAGAEVLVTSWGAPRLTAGVLARLPALHTVLYGAGSIRDLVTDACWERGLTVVSAADANNGPVAEYVYAQTVLALKDVHRRSRRIASERALPPLDDVPGIHGQSVGLVSFGSVARKVAAHLGRLGTRVLAWDPFLDEAVFRAAGAERVAELPDLVARSSVLSVHTPLVPGRTEGLITGGLLRLLPRGATLINTARGAVVDEEAMIRTLTERPDLQAVLDVTAEEPPAPGSALYTLENVLLTGHVAGTVGSERRALGALLVEELARVAAGERPLHAVSPEESLLRA</sequence>
<dbReference type="InterPro" id="IPR006140">
    <property type="entry name" value="D-isomer_DH_NAD-bd"/>
</dbReference>